<dbReference type="Pfam" id="PF11751">
    <property type="entry name" value="PorP_SprF"/>
    <property type="match status" value="1"/>
</dbReference>
<dbReference type="NCBIfam" id="TIGR03519">
    <property type="entry name" value="T9SS_PorP_fam"/>
    <property type="match status" value="1"/>
</dbReference>
<keyword evidence="2" id="KW-1185">Reference proteome</keyword>
<dbReference type="SUPFAM" id="SSF103515">
    <property type="entry name" value="Autotransporter"/>
    <property type="match status" value="1"/>
</dbReference>
<dbReference type="InterPro" id="IPR036709">
    <property type="entry name" value="Autotransporte_beta_dom_sf"/>
</dbReference>
<evidence type="ECO:0000313" key="1">
    <source>
        <dbReference type="EMBL" id="GGX13194.1"/>
    </source>
</evidence>
<proteinExistence type="predicted"/>
<dbReference type="InterPro" id="IPR019861">
    <property type="entry name" value="PorP/SprF_Bacteroidetes"/>
</dbReference>
<gene>
    <name evidence="1" type="primary">porP</name>
    <name evidence="1" type="ORF">GCM10007384_13480</name>
</gene>
<accession>A0A918N2I1</accession>
<evidence type="ECO:0000313" key="2">
    <source>
        <dbReference type="Proteomes" id="UP000601108"/>
    </source>
</evidence>
<protein>
    <submittedName>
        <fullName evidence="1">Membrane protein</fullName>
    </submittedName>
</protein>
<dbReference type="EMBL" id="BMWS01000007">
    <property type="protein sequence ID" value="GGX13194.1"/>
    <property type="molecule type" value="Genomic_DNA"/>
</dbReference>
<organism evidence="1 2">
    <name type="scientific">Aquimarina muelleri</name>
    <dbReference type="NCBI Taxonomy" id="279356"/>
    <lineage>
        <taxon>Bacteria</taxon>
        <taxon>Pseudomonadati</taxon>
        <taxon>Bacteroidota</taxon>
        <taxon>Flavobacteriia</taxon>
        <taxon>Flavobacteriales</taxon>
        <taxon>Flavobacteriaceae</taxon>
        <taxon>Aquimarina</taxon>
    </lineage>
</organism>
<name>A0A918N2I1_9FLAO</name>
<reference evidence="1 2" key="1">
    <citation type="journal article" date="2014" name="Int. J. Syst. Evol. Microbiol.">
        <title>Complete genome sequence of Corynebacterium casei LMG S-19264T (=DSM 44701T), isolated from a smear-ripened cheese.</title>
        <authorList>
            <consortium name="US DOE Joint Genome Institute (JGI-PGF)"/>
            <person name="Walter F."/>
            <person name="Albersmeier A."/>
            <person name="Kalinowski J."/>
            <person name="Ruckert C."/>
        </authorList>
    </citation>
    <scope>NUCLEOTIDE SEQUENCE [LARGE SCALE GENOMIC DNA]</scope>
    <source>
        <strain evidence="1 2">KCTC 12285</strain>
    </source>
</reference>
<dbReference type="AlphaFoldDB" id="A0A918N2I1"/>
<dbReference type="Proteomes" id="UP000601108">
    <property type="component" value="Unassembled WGS sequence"/>
</dbReference>
<comment type="caution">
    <text evidence="1">The sequence shown here is derived from an EMBL/GenBank/DDBJ whole genome shotgun (WGS) entry which is preliminary data.</text>
</comment>
<sequence>MINSFINKEFTRYYFQKDQQNKSKMMYLKYIIFALIISFTANAQQDPHFSMYRYNMNVITPAYAGTNGNLETTFAVRSQWAGVEGGPETLNFNVNSPVGENIGIGLTVVNDRVFVLEETHLYADFSYKIKVSEEINLHAGIKAGGSFLNINLNELDIVDDPLFTENISTFNPNVGVGFYLKAKKYYVSLSAPGLLSNNRYEKEGLNPVSAKDDTQIFLGGGYDFDLSENFKLRPSVLGKAVNGAPFSLDLTASALYKERIELGANYRIDESVTMFFTAGFADNIFKVGYAYEYITTDINTYTNGTHEIIIKLKLN</sequence>